<dbReference type="EMBL" id="FOLB01000001">
    <property type="protein sequence ID" value="SFB70017.1"/>
    <property type="molecule type" value="Genomic_DNA"/>
</dbReference>
<dbReference type="InterPro" id="IPR027359">
    <property type="entry name" value="Volt_channel_dom_sf"/>
</dbReference>
<evidence type="ECO:0000256" key="5">
    <source>
        <dbReference type="SAM" id="Phobius"/>
    </source>
</evidence>
<comment type="subcellular location">
    <subcellularLocation>
        <location evidence="1">Membrane</location>
        <topology evidence="1">Multi-pass membrane protein</topology>
    </subcellularLocation>
</comment>
<evidence type="ECO:0000256" key="3">
    <source>
        <dbReference type="ARBA" id="ARBA00022989"/>
    </source>
</evidence>
<dbReference type="Proteomes" id="UP000198832">
    <property type="component" value="Unassembled WGS sequence"/>
</dbReference>
<proteinExistence type="predicted"/>
<evidence type="ECO:0000256" key="2">
    <source>
        <dbReference type="ARBA" id="ARBA00022692"/>
    </source>
</evidence>
<accession>A0A1I1D5E9</accession>
<dbReference type="OrthoDB" id="6717392at2"/>
<feature type="transmembrane region" description="Helical" evidence="5">
    <location>
        <begin position="38"/>
        <end position="59"/>
    </location>
</feature>
<evidence type="ECO:0000313" key="7">
    <source>
        <dbReference type="Proteomes" id="UP000198832"/>
    </source>
</evidence>
<evidence type="ECO:0008006" key="8">
    <source>
        <dbReference type="Google" id="ProtNLM"/>
    </source>
</evidence>
<keyword evidence="7" id="KW-1185">Reference proteome</keyword>
<name>A0A1I1D5E9_9ACTN</name>
<evidence type="ECO:0000313" key="6">
    <source>
        <dbReference type="EMBL" id="SFB70017.1"/>
    </source>
</evidence>
<gene>
    <name evidence="6" type="ORF">SAMN04487968_10123</name>
</gene>
<keyword evidence="2 5" id="KW-0812">Transmembrane</keyword>
<organism evidence="6 7">
    <name type="scientific">Nocardioides terrae</name>
    <dbReference type="NCBI Taxonomy" id="574651"/>
    <lineage>
        <taxon>Bacteria</taxon>
        <taxon>Bacillati</taxon>
        <taxon>Actinomycetota</taxon>
        <taxon>Actinomycetes</taxon>
        <taxon>Propionibacteriales</taxon>
        <taxon>Nocardioidaceae</taxon>
        <taxon>Nocardioides</taxon>
    </lineage>
</organism>
<dbReference type="RefSeq" id="WP_091118870.1">
    <property type="nucleotide sequence ID" value="NZ_FOLB01000001.1"/>
</dbReference>
<evidence type="ECO:0000256" key="4">
    <source>
        <dbReference type="ARBA" id="ARBA00023136"/>
    </source>
</evidence>
<dbReference type="STRING" id="574651.SAMN04487968_10123"/>
<reference evidence="6 7" key="1">
    <citation type="submission" date="2016-10" db="EMBL/GenBank/DDBJ databases">
        <authorList>
            <person name="de Groot N.N."/>
        </authorList>
    </citation>
    <scope>NUCLEOTIDE SEQUENCE [LARGE SCALE GENOMIC DNA]</scope>
    <source>
        <strain evidence="6 7">CGMCC 1.7056</strain>
    </source>
</reference>
<keyword evidence="4 5" id="KW-0472">Membrane</keyword>
<feature type="transmembrane region" description="Helical" evidence="5">
    <location>
        <begin position="75"/>
        <end position="96"/>
    </location>
</feature>
<dbReference type="Gene3D" id="1.20.120.350">
    <property type="entry name" value="Voltage-gated potassium channels. Chain C"/>
    <property type="match status" value="1"/>
</dbReference>
<dbReference type="AlphaFoldDB" id="A0A1I1D5E9"/>
<sequence length="275" mass="31096">MTPGAWDATQRTRLPADRTADRTAHEEWRRISGRRGTLLDWSLLVLAAVAVALNAWFIFGPQPPYAGSRADRHDWLVGVDLAVCVLFALAICLRWLRSRTGRAYLGRHWWEIPAIVPFALPAAGHHDWVLWVVLLARVARLADRADNIFGDRFTAALVKHFADPIVDAIKRPITVAVLDEVVAVMKKGAYADNIKHAIDQNRNELEAMVLELVKEDRTAGRLRFVPFHDDIVRSTTDTILRILDRALADPRTTELISDVIRTSTDQIRQAVREEH</sequence>
<dbReference type="GO" id="GO:0016020">
    <property type="term" value="C:membrane"/>
    <property type="evidence" value="ECO:0007669"/>
    <property type="project" value="UniProtKB-SubCell"/>
</dbReference>
<evidence type="ECO:0000256" key="1">
    <source>
        <dbReference type="ARBA" id="ARBA00004141"/>
    </source>
</evidence>
<protein>
    <recommendedName>
        <fullName evidence="8">Ion transporter</fullName>
    </recommendedName>
</protein>
<keyword evidence="3 5" id="KW-1133">Transmembrane helix</keyword>
<dbReference type="SUPFAM" id="SSF81324">
    <property type="entry name" value="Voltage-gated potassium channels"/>
    <property type="match status" value="1"/>
</dbReference>